<organism evidence="1 2">
    <name type="scientific">Cnephaeus nilssonii</name>
    <name type="common">Northern bat</name>
    <name type="synonym">Eptesicus nilssonii</name>
    <dbReference type="NCBI Taxonomy" id="3371016"/>
    <lineage>
        <taxon>Eukaryota</taxon>
        <taxon>Metazoa</taxon>
        <taxon>Chordata</taxon>
        <taxon>Craniata</taxon>
        <taxon>Vertebrata</taxon>
        <taxon>Euteleostomi</taxon>
        <taxon>Mammalia</taxon>
        <taxon>Eutheria</taxon>
        <taxon>Laurasiatheria</taxon>
        <taxon>Chiroptera</taxon>
        <taxon>Yangochiroptera</taxon>
        <taxon>Vespertilionidae</taxon>
        <taxon>Cnephaeus</taxon>
    </lineage>
</organism>
<evidence type="ECO:0000313" key="1">
    <source>
        <dbReference type="EMBL" id="KAK1339107.1"/>
    </source>
</evidence>
<comment type="caution">
    <text evidence="1">The sequence shown here is derived from an EMBL/GenBank/DDBJ whole genome shotgun (WGS) entry which is preliminary data.</text>
</comment>
<sequence length="199" mass="21880">MAALAAGARARSMAGVGHSAMVKQHSHLLPVPAPLAPAAGAQCWSRLLSAVSGCKRLLPLGLPLRVSPPPLLLRGNRGSSLWLTFADGAGPAGTCSWRWPQSLCVISVWEQQLQERSCRQTRTKAWQEGQRPAPVPTTASWPTVPFSYDLEEQEQMPERIFIPNEVMSMLGFKVFKDRISLAWGQYCKLEMEPFCDLAP</sequence>
<proteinExistence type="predicted"/>
<dbReference type="Proteomes" id="UP001177744">
    <property type="component" value="Unassembled WGS sequence"/>
</dbReference>
<reference evidence="1" key="1">
    <citation type="submission" date="2023-06" db="EMBL/GenBank/DDBJ databases">
        <title>Reference genome for the Northern bat (Eptesicus nilssonii), a most northern bat species.</title>
        <authorList>
            <person name="Laine V.N."/>
            <person name="Pulliainen A.T."/>
            <person name="Lilley T.M."/>
        </authorList>
    </citation>
    <scope>NUCLEOTIDE SEQUENCE</scope>
    <source>
        <strain evidence="1">BLF_Eptnil</strain>
        <tissue evidence="1">Kidney</tissue>
    </source>
</reference>
<gene>
    <name evidence="1" type="ORF">QTO34_019781</name>
</gene>
<accession>A0AA40LPC0</accession>
<protein>
    <submittedName>
        <fullName evidence="1">Uncharacterized protein</fullName>
    </submittedName>
</protein>
<dbReference type="AlphaFoldDB" id="A0AA40LPC0"/>
<name>A0AA40LPC0_CNENI</name>
<evidence type="ECO:0000313" key="2">
    <source>
        <dbReference type="Proteomes" id="UP001177744"/>
    </source>
</evidence>
<keyword evidence="2" id="KW-1185">Reference proteome</keyword>
<dbReference type="EMBL" id="JAULJE010000009">
    <property type="protein sequence ID" value="KAK1339107.1"/>
    <property type="molecule type" value="Genomic_DNA"/>
</dbReference>